<sequence length="111" mass="11874">MLSLYEGSLGPLGEFRGNCLGGTPDRGERCGEEVATLLSSLCPLRVDVLREPEIPIAADAWFALSKSFWAVNEATLPAASGGSGLFFGYMFHASGPSIPSAKSLQLRFIFF</sequence>
<protein>
    <submittedName>
        <fullName evidence="1">Uncharacterized protein</fullName>
    </submittedName>
</protein>
<dbReference type="Proteomes" id="UP000284403">
    <property type="component" value="Unassembled WGS sequence"/>
</dbReference>
<proteinExistence type="predicted"/>
<keyword evidence="2" id="KW-1185">Reference proteome</keyword>
<dbReference type="EMBL" id="MKKU01000101">
    <property type="protein sequence ID" value="RNF24440.1"/>
    <property type="molecule type" value="Genomic_DNA"/>
</dbReference>
<reference evidence="1 2" key="1">
    <citation type="journal article" date="2018" name="BMC Genomics">
        <title>Genomic comparison of Trypanosoma conorhini and Trypanosoma rangeli to Trypanosoma cruzi strains of high and low virulence.</title>
        <authorList>
            <person name="Bradwell K.R."/>
            <person name="Koparde V.N."/>
            <person name="Matveyev A.V."/>
            <person name="Serrano M.G."/>
            <person name="Alves J.M."/>
            <person name="Parikh H."/>
            <person name="Huang B."/>
            <person name="Lee V."/>
            <person name="Espinosa-Alvarez O."/>
            <person name="Ortiz P.A."/>
            <person name="Costa-Martins A.G."/>
            <person name="Teixeira M.M."/>
            <person name="Buck G.A."/>
        </authorList>
    </citation>
    <scope>NUCLEOTIDE SEQUENCE [LARGE SCALE GENOMIC DNA]</scope>
    <source>
        <strain evidence="1 2">025E</strain>
    </source>
</reference>
<evidence type="ECO:0000313" key="2">
    <source>
        <dbReference type="Proteomes" id="UP000284403"/>
    </source>
</evidence>
<name>A0A422Q3A8_9TRYP</name>
<gene>
    <name evidence="1" type="ORF">Tco025E_02537</name>
</gene>
<organism evidence="1 2">
    <name type="scientific">Trypanosoma conorhini</name>
    <dbReference type="NCBI Taxonomy" id="83891"/>
    <lineage>
        <taxon>Eukaryota</taxon>
        <taxon>Discoba</taxon>
        <taxon>Euglenozoa</taxon>
        <taxon>Kinetoplastea</taxon>
        <taxon>Metakinetoplastina</taxon>
        <taxon>Trypanosomatida</taxon>
        <taxon>Trypanosomatidae</taxon>
        <taxon>Trypanosoma</taxon>
    </lineage>
</organism>
<dbReference type="GeneID" id="40316148"/>
<comment type="caution">
    <text evidence="1">The sequence shown here is derived from an EMBL/GenBank/DDBJ whole genome shotgun (WGS) entry which is preliminary data.</text>
</comment>
<accession>A0A422Q3A8</accession>
<dbReference type="RefSeq" id="XP_029230431.1">
    <property type="nucleotide sequence ID" value="XM_029369462.1"/>
</dbReference>
<evidence type="ECO:0000313" key="1">
    <source>
        <dbReference type="EMBL" id="RNF24440.1"/>
    </source>
</evidence>
<dbReference type="AlphaFoldDB" id="A0A422Q3A8"/>